<gene>
    <name evidence="2" type="ORF">HDID_LOCUS7003</name>
    <name evidence="3" type="ORF">WMSIL1_LOCUS9387</name>
</gene>
<dbReference type="STRING" id="6216.A0A158QE77"/>
<reference evidence="6" key="1">
    <citation type="submission" date="2016-04" db="UniProtKB">
        <authorList>
            <consortium name="WormBaseParasite"/>
        </authorList>
    </citation>
    <scope>IDENTIFICATION</scope>
</reference>
<evidence type="ECO:0000256" key="1">
    <source>
        <dbReference type="SAM" id="MobiDB-lite"/>
    </source>
</evidence>
<sequence>MTVPEQDFIPPSFGIAFTKKATPHSSTKLPQRSSSPPHPTPQAYGPALLVSSEVPAVVSRFNLEVQSSPRPHRSQSMMKQARPGSVFIPRRSPIDYPPSEKTLIKPASVSTVTTTVAPTVTQVPKASTATTRVRFASPTTQNVGVNPSPAETQTVQTQTTYLQKTTSVSSQNGISRQDGASTPVGVAIESQINPILQQQQQMSYQPQTQPQSTNPLNQPAFAVIAQDPSALQALLSGDLGGRTFIIQPLQQPYILPQFQVAPPQYPPFAITHPVVRPQVYPNQQEHSVVVTQTQPPSAPIQQPPQNQLLQNPIIETPKELPLENTPPTITLREATPQPIIEPLTITTDNRSLPQTAPCSRSPPRSLQAIFKQHSPQLQQTHEAHKIPLREPQRLSTPVFLQTTQKAQTPAPQSHQQLTFAPAREATPKPPSNNPLCEYAEKLKLAPPRAGNRRTLTGGVTKSKSMPESESPRVVSMAAGDSSVMSVIDRARLWQEERRLEELGRSKSGFVDQDLIAHGDELVPVEERVRAFNTGQVLEENEAAKKKFDEEFEEERNRRIREQSFSADVKPQTNIRLMNRQAYLRTQTPGPLPSQDYQGDTLSKLSVKEKSNLFARRSGGGRPIKLDRTVMQRRKTQPITLDDIARVNQCILQGSGIPSDSPMESFKEEDLEIGSCLSSPAASVLSDFSEIVYAQNPPKYRGLRIY</sequence>
<dbReference type="WBParaSite" id="HDID_0000700501-mRNA-1">
    <property type="protein sequence ID" value="HDID_0000700501-mRNA-1"/>
    <property type="gene ID" value="HDID_0000700501"/>
</dbReference>
<evidence type="ECO:0000313" key="4">
    <source>
        <dbReference type="Proteomes" id="UP000274504"/>
    </source>
</evidence>
<evidence type="ECO:0000313" key="2">
    <source>
        <dbReference type="EMBL" id="VDL59321.1"/>
    </source>
</evidence>
<organism evidence="6">
    <name type="scientific">Hymenolepis diminuta</name>
    <name type="common">Rat tapeworm</name>
    <dbReference type="NCBI Taxonomy" id="6216"/>
    <lineage>
        <taxon>Eukaryota</taxon>
        <taxon>Metazoa</taxon>
        <taxon>Spiralia</taxon>
        <taxon>Lophotrochozoa</taxon>
        <taxon>Platyhelminthes</taxon>
        <taxon>Cestoda</taxon>
        <taxon>Eucestoda</taxon>
        <taxon>Cyclophyllidea</taxon>
        <taxon>Hymenolepididae</taxon>
        <taxon>Hymenolepis</taxon>
    </lineage>
</organism>
<evidence type="ECO:0000313" key="3">
    <source>
        <dbReference type="EMBL" id="VUZ50461.1"/>
    </source>
</evidence>
<dbReference type="Proteomes" id="UP000274504">
    <property type="component" value="Unassembled WGS sequence"/>
</dbReference>
<dbReference type="EMBL" id="UYSG01010895">
    <property type="protein sequence ID" value="VDL59321.1"/>
    <property type="molecule type" value="Genomic_DNA"/>
</dbReference>
<feature type="compositionally biased region" description="Polar residues" evidence="1">
    <location>
        <begin position="453"/>
        <end position="463"/>
    </location>
</feature>
<dbReference type="AlphaFoldDB" id="A0A158QE77"/>
<feature type="compositionally biased region" description="Polar residues" evidence="1">
    <location>
        <begin position="23"/>
        <end position="35"/>
    </location>
</feature>
<dbReference type="Proteomes" id="UP000321570">
    <property type="component" value="Unassembled WGS sequence"/>
</dbReference>
<protein>
    <submittedName>
        <fullName evidence="6">FCS-type domain-containing protein</fullName>
    </submittedName>
</protein>
<feature type="region of interest" description="Disordered" evidence="1">
    <location>
        <begin position="448"/>
        <end position="477"/>
    </location>
</feature>
<name>A0A158QE77_HYMDI</name>
<reference evidence="2 4" key="2">
    <citation type="submission" date="2018-11" db="EMBL/GenBank/DDBJ databases">
        <authorList>
            <consortium name="Pathogen Informatics"/>
        </authorList>
    </citation>
    <scope>NUCLEOTIDE SEQUENCE [LARGE SCALE GENOMIC DNA]</scope>
</reference>
<evidence type="ECO:0000313" key="5">
    <source>
        <dbReference type="Proteomes" id="UP000321570"/>
    </source>
</evidence>
<evidence type="ECO:0000313" key="6">
    <source>
        <dbReference type="WBParaSite" id="HDID_0000700501-mRNA-1"/>
    </source>
</evidence>
<feature type="region of interest" description="Disordered" evidence="1">
    <location>
        <begin position="1"/>
        <end position="46"/>
    </location>
</feature>
<dbReference type="OrthoDB" id="6273109at2759"/>
<accession>A0A158QE77</accession>
<reference evidence="3 5" key="3">
    <citation type="submission" date="2019-07" db="EMBL/GenBank/DDBJ databases">
        <authorList>
            <person name="Jastrzebski P J."/>
            <person name="Paukszto L."/>
            <person name="Jastrzebski P J."/>
        </authorList>
    </citation>
    <scope>NUCLEOTIDE SEQUENCE [LARGE SCALE GENOMIC DNA]</scope>
    <source>
        <strain evidence="3 5">WMS-il1</strain>
    </source>
</reference>
<proteinExistence type="predicted"/>
<dbReference type="EMBL" id="CABIJS010000377">
    <property type="protein sequence ID" value="VUZ50461.1"/>
    <property type="molecule type" value="Genomic_DNA"/>
</dbReference>
<keyword evidence="5" id="KW-1185">Reference proteome</keyword>